<feature type="transmembrane region" description="Helical" evidence="1">
    <location>
        <begin position="287"/>
        <end position="306"/>
    </location>
</feature>
<dbReference type="AlphaFoldDB" id="A0A830GXU1"/>
<dbReference type="RefSeq" id="WP_188597098.1">
    <property type="nucleotide sequence ID" value="NZ_BMNL01000004.1"/>
</dbReference>
<keyword evidence="1" id="KW-0472">Membrane</keyword>
<feature type="transmembrane region" description="Helical" evidence="1">
    <location>
        <begin position="7"/>
        <end position="28"/>
    </location>
</feature>
<keyword evidence="3" id="KW-1185">Reference proteome</keyword>
<feature type="transmembrane region" description="Helical" evidence="1">
    <location>
        <begin position="34"/>
        <end position="54"/>
    </location>
</feature>
<reference evidence="2" key="1">
    <citation type="journal article" date="2014" name="Int. J. Syst. Evol. Microbiol.">
        <title>Complete genome sequence of Corynebacterium casei LMG S-19264T (=DSM 44701T), isolated from a smear-ripened cheese.</title>
        <authorList>
            <consortium name="US DOE Joint Genome Institute (JGI-PGF)"/>
            <person name="Walter F."/>
            <person name="Albersmeier A."/>
            <person name="Kalinowski J."/>
            <person name="Ruckert C."/>
        </authorList>
    </citation>
    <scope>NUCLEOTIDE SEQUENCE</scope>
    <source>
        <strain evidence="2">JCM 10088</strain>
    </source>
</reference>
<gene>
    <name evidence="2" type="ORF">GCM10007981_18380</name>
</gene>
<feature type="transmembrane region" description="Helical" evidence="1">
    <location>
        <begin position="186"/>
        <end position="204"/>
    </location>
</feature>
<feature type="transmembrane region" description="Helical" evidence="1">
    <location>
        <begin position="211"/>
        <end position="228"/>
    </location>
</feature>
<dbReference type="EMBL" id="BMNL01000004">
    <property type="protein sequence ID" value="GGP22414.1"/>
    <property type="molecule type" value="Genomic_DNA"/>
</dbReference>
<accession>A0A830GXU1</accession>
<reference evidence="2" key="2">
    <citation type="submission" date="2020-09" db="EMBL/GenBank/DDBJ databases">
        <authorList>
            <person name="Sun Q."/>
            <person name="Ohkuma M."/>
        </authorList>
    </citation>
    <scope>NUCLEOTIDE SEQUENCE</scope>
    <source>
        <strain evidence="2">JCM 10088</strain>
    </source>
</reference>
<feature type="transmembrane region" description="Helical" evidence="1">
    <location>
        <begin position="61"/>
        <end position="86"/>
    </location>
</feature>
<feature type="transmembrane region" description="Helical" evidence="1">
    <location>
        <begin position="160"/>
        <end position="180"/>
    </location>
</feature>
<evidence type="ECO:0000256" key="1">
    <source>
        <dbReference type="SAM" id="Phobius"/>
    </source>
</evidence>
<feature type="transmembrane region" description="Helical" evidence="1">
    <location>
        <begin position="106"/>
        <end position="139"/>
    </location>
</feature>
<keyword evidence="1" id="KW-0812">Transmembrane</keyword>
<dbReference type="OrthoDB" id="28698at2157"/>
<keyword evidence="1" id="KW-1133">Transmembrane helix</keyword>
<dbReference type="Proteomes" id="UP000610960">
    <property type="component" value="Unassembled WGS sequence"/>
</dbReference>
<name>A0A830GXU1_9CREN</name>
<proteinExistence type="predicted"/>
<sequence length="322" mass="34812">MGARRDVLVIAAYRMLLNLAGLLLPLSSPMDPSIWVSLNYGTLAAGGLVGYLFGFRRPQKIMLAMTPLLFIWYPYTMPIAMFGLGILDPLATPMIYEKHGDKAVSLVSSLTSFGIAASGLLLLLPPFIPFLLLPSVLLLPSMSRKTNVKQAVASSLNVETALFAASTFILGGLYTIFLARMSGIPYAKYMLAAAAVSMGMIRLASHKLQKWLYAFIIAAGLGFIMFAFNYALFLLFILPYAVIYPMITMLAGKHGRKDPTTAINAAFAGVGTGSAVLPAASRSINVLVFPSVLIAIGALMAIVNRLQLVSFYRVNKKFANRL</sequence>
<comment type="caution">
    <text evidence="2">The sequence shown here is derived from an EMBL/GenBank/DDBJ whole genome shotgun (WGS) entry which is preliminary data.</text>
</comment>
<evidence type="ECO:0000313" key="2">
    <source>
        <dbReference type="EMBL" id="GGP22414.1"/>
    </source>
</evidence>
<evidence type="ECO:0000313" key="3">
    <source>
        <dbReference type="Proteomes" id="UP000610960"/>
    </source>
</evidence>
<organism evidence="2 3">
    <name type="scientific">Thermocladium modestius</name>
    <dbReference type="NCBI Taxonomy" id="62609"/>
    <lineage>
        <taxon>Archaea</taxon>
        <taxon>Thermoproteota</taxon>
        <taxon>Thermoprotei</taxon>
        <taxon>Thermoproteales</taxon>
        <taxon>Thermoproteaceae</taxon>
        <taxon>Thermocladium</taxon>
    </lineage>
</organism>
<protein>
    <submittedName>
        <fullName evidence="2">Uncharacterized protein</fullName>
    </submittedName>
</protein>